<name>A0A381EGX3_CAMUP</name>
<sequence length="57" mass="6816">MELSLKEFEEKIYIFENEVLKKPYIGYSNGYFCLSFKMLNEDSSEKDLKIILKKEAK</sequence>
<organism evidence="1 2">
    <name type="scientific">Campylobacter upsaliensis</name>
    <dbReference type="NCBI Taxonomy" id="28080"/>
    <lineage>
        <taxon>Bacteria</taxon>
        <taxon>Pseudomonadati</taxon>
        <taxon>Campylobacterota</taxon>
        <taxon>Epsilonproteobacteria</taxon>
        <taxon>Campylobacterales</taxon>
        <taxon>Campylobacteraceae</taxon>
        <taxon>Campylobacter</taxon>
    </lineage>
</organism>
<gene>
    <name evidence="1" type="ORF">NCTC12264_00413</name>
</gene>
<evidence type="ECO:0000313" key="1">
    <source>
        <dbReference type="EMBL" id="SUX26192.1"/>
    </source>
</evidence>
<evidence type="ECO:0000313" key="2">
    <source>
        <dbReference type="Proteomes" id="UP000254161"/>
    </source>
</evidence>
<accession>A0A381EGX3</accession>
<dbReference type="Proteomes" id="UP000254161">
    <property type="component" value="Unassembled WGS sequence"/>
</dbReference>
<proteinExistence type="predicted"/>
<dbReference type="EMBL" id="UFUZ01000001">
    <property type="protein sequence ID" value="SUX26192.1"/>
    <property type="molecule type" value="Genomic_DNA"/>
</dbReference>
<dbReference type="AlphaFoldDB" id="A0A381EGX3"/>
<dbReference type="RefSeq" id="WP_181892444.1">
    <property type="nucleotide sequence ID" value="NZ_JANKIR010000061.1"/>
</dbReference>
<protein>
    <submittedName>
        <fullName evidence="1">Uncharacterized protein</fullName>
    </submittedName>
</protein>
<reference evidence="1 2" key="1">
    <citation type="submission" date="2018-06" db="EMBL/GenBank/DDBJ databases">
        <authorList>
            <consortium name="Pathogen Informatics"/>
            <person name="Doyle S."/>
        </authorList>
    </citation>
    <scope>NUCLEOTIDE SEQUENCE [LARGE SCALE GENOMIC DNA]</scope>
    <source>
        <strain evidence="1 2">NCTC12264</strain>
    </source>
</reference>